<gene>
    <name evidence="1" type="ORF">S06H3_16310</name>
</gene>
<sequence length="171" mass="20178">YKVIEGMVQEEEEKFIIIRPSGYHVSTRTSTGLEPIYVENWLPKVFAVSFVQEEMTKIQGGQSITKLEKDPKVLLIYIEVMGRELTQPKITFGIVYNIKSKRKQYYKFEHFMGSFIYSGKKIFQNISKVDYEDTYFSLKGKFKQINLFSIENSNDIREKIVEPMLKLYRKS</sequence>
<accession>X1MD65</accession>
<name>X1MD65_9ZZZZ</name>
<organism evidence="1">
    <name type="scientific">marine sediment metagenome</name>
    <dbReference type="NCBI Taxonomy" id="412755"/>
    <lineage>
        <taxon>unclassified sequences</taxon>
        <taxon>metagenomes</taxon>
        <taxon>ecological metagenomes</taxon>
    </lineage>
</organism>
<feature type="non-terminal residue" evidence="1">
    <location>
        <position position="1"/>
    </location>
</feature>
<dbReference type="EMBL" id="BARV01008063">
    <property type="protein sequence ID" value="GAI16011.1"/>
    <property type="molecule type" value="Genomic_DNA"/>
</dbReference>
<dbReference type="AlphaFoldDB" id="X1MD65"/>
<proteinExistence type="predicted"/>
<reference evidence="1" key="1">
    <citation type="journal article" date="2014" name="Front. Microbiol.">
        <title>High frequency of phylogenetically diverse reductive dehalogenase-homologous genes in deep subseafloor sedimentary metagenomes.</title>
        <authorList>
            <person name="Kawai M."/>
            <person name="Futagami T."/>
            <person name="Toyoda A."/>
            <person name="Takaki Y."/>
            <person name="Nishi S."/>
            <person name="Hori S."/>
            <person name="Arai W."/>
            <person name="Tsubouchi T."/>
            <person name="Morono Y."/>
            <person name="Uchiyama I."/>
            <person name="Ito T."/>
            <person name="Fujiyama A."/>
            <person name="Inagaki F."/>
            <person name="Takami H."/>
        </authorList>
    </citation>
    <scope>NUCLEOTIDE SEQUENCE</scope>
    <source>
        <strain evidence="1">Expedition CK06-06</strain>
    </source>
</reference>
<evidence type="ECO:0000313" key="1">
    <source>
        <dbReference type="EMBL" id="GAI16011.1"/>
    </source>
</evidence>
<protein>
    <submittedName>
        <fullName evidence="1">Uncharacterized protein</fullName>
    </submittedName>
</protein>
<comment type="caution">
    <text evidence="1">The sequence shown here is derived from an EMBL/GenBank/DDBJ whole genome shotgun (WGS) entry which is preliminary data.</text>
</comment>